<protein>
    <submittedName>
        <fullName evidence="1">Uncharacterized protein</fullName>
    </submittedName>
</protein>
<accession>A0A433P8H3</accession>
<dbReference type="EMBL" id="RBNJ01028669">
    <property type="protein sequence ID" value="RUS13854.1"/>
    <property type="molecule type" value="Genomic_DNA"/>
</dbReference>
<keyword evidence="2" id="KW-1185">Reference proteome</keyword>
<dbReference type="Proteomes" id="UP000274822">
    <property type="component" value="Unassembled WGS sequence"/>
</dbReference>
<comment type="caution">
    <text evidence="1">The sequence shown here is derived from an EMBL/GenBank/DDBJ whole genome shotgun (WGS) entry which is preliminary data.</text>
</comment>
<dbReference type="AlphaFoldDB" id="A0A433P8H3"/>
<name>A0A433P8H3_9FUNG</name>
<evidence type="ECO:0000313" key="2">
    <source>
        <dbReference type="Proteomes" id="UP000274822"/>
    </source>
</evidence>
<reference evidence="1 2" key="1">
    <citation type="journal article" date="2018" name="New Phytol.">
        <title>Phylogenomics of Endogonaceae and evolution of mycorrhizas within Mucoromycota.</title>
        <authorList>
            <person name="Chang Y."/>
            <person name="Desiro A."/>
            <person name="Na H."/>
            <person name="Sandor L."/>
            <person name="Lipzen A."/>
            <person name="Clum A."/>
            <person name="Barry K."/>
            <person name="Grigoriev I.V."/>
            <person name="Martin F.M."/>
            <person name="Stajich J.E."/>
            <person name="Smith M.E."/>
            <person name="Bonito G."/>
            <person name="Spatafora J.W."/>
        </authorList>
    </citation>
    <scope>NUCLEOTIDE SEQUENCE [LARGE SCALE GENOMIC DNA]</scope>
    <source>
        <strain evidence="1 2">AD002</strain>
    </source>
</reference>
<evidence type="ECO:0000313" key="1">
    <source>
        <dbReference type="EMBL" id="RUS13854.1"/>
    </source>
</evidence>
<sequence length="85" mass="9447">MRALVFQEPCASTKDYFFAGRCSPSASGADSSVGSVRLWIGKRTRGPRCWRCLRVFGEIGLEASDHTWRASPKSSLLANSRQYFA</sequence>
<organism evidence="1 2">
    <name type="scientific">Jimgerdemannia flammicorona</name>
    <dbReference type="NCBI Taxonomy" id="994334"/>
    <lineage>
        <taxon>Eukaryota</taxon>
        <taxon>Fungi</taxon>
        <taxon>Fungi incertae sedis</taxon>
        <taxon>Mucoromycota</taxon>
        <taxon>Mucoromycotina</taxon>
        <taxon>Endogonomycetes</taxon>
        <taxon>Endogonales</taxon>
        <taxon>Endogonaceae</taxon>
        <taxon>Jimgerdemannia</taxon>
    </lineage>
</organism>
<proteinExistence type="predicted"/>
<gene>
    <name evidence="1" type="ORF">BC938DRAFT_477637</name>
</gene>